<keyword evidence="3" id="KW-0548">Nucleotidyltransferase</keyword>
<dbReference type="SMART" id="SM00065">
    <property type="entry name" value="GAF"/>
    <property type="match status" value="1"/>
</dbReference>
<keyword evidence="4" id="KW-1185">Reference proteome</keyword>
<comment type="caution">
    <text evidence="3">The sequence shown here is derived from an EMBL/GenBank/DDBJ whole genome shotgun (WGS) entry which is preliminary data.</text>
</comment>
<dbReference type="Proteomes" id="UP001595713">
    <property type="component" value="Unassembled WGS sequence"/>
</dbReference>
<gene>
    <name evidence="3" type="ORF">ACFONA_14405</name>
</gene>
<dbReference type="InterPro" id="IPR043128">
    <property type="entry name" value="Rev_trsase/Diguanyl_cyclase"/>
</dbReference>
<keyword evidence="3" id="KW-0808">Transferase</keyword>
<evidence type="ECO:0000259" key="2">
    <source>
        <dbReference type="PROSITE" id="PS50887"/>
    </source>
</evidence>
<dbReference type="NCBIfam" id="TIGR00254">
    <property type="entry name" value="GGDEF"/>
    <property type="match status" value="1"/>
</dbReference>
<dbReference type="SUPFAM" id="SSF55073">
    <property type="entry name" value="Nucleotide cyclase"/>
    <property type="match status" value="1"/>
</dbReference>
<dbReference type="CDD" id="cd01949">
    <property type="entry name" value="GGDEF"/>
    <property type="match status" value="1"/>
</dbReference>
<protein>
    <submittedName>
        <fullName evidence="3">Diguanylate cyclase domain-containing protein</fullName>
        <ecNumber evidence="3">2.7.7.65</ecNumber>
    </submittedName>
</protein>
<organism evidence="3 4">
    <name type="scientific">Sphingomonas hylomeconis</name>
    <dbReference type="NCBI Taxonomy" id="1395958"/>
    <lineage>
        <taxon>Bacteria</taxon>
        <taxon>Pseudomonadati</taxon>
        <taxon>Pseudomonadota</taxon>
        <taxon>Alphaproteobacteria</taxon>
        <taxon>Sphingomonadales</taxon>
        <taxon>Sphingomonadaceae</taxon>
        <taxon>Sphingomonas</taxon>
    </lineage>
</organism>
<dbReference type="InterPro" id="IPR003018">
    <property type="entry name" value="GAF"/>
</dbReference>
<dbReference type="PROSITE" id="PS50887">
    <property type="entry name" value="GGDEF"/>
    <property type="match status" value="1"/>
</dbReference>
<dbReference type="Gene3D" id="3.30.450.20">
    <property type="entry name" value="PAS domain"/>
    <property type="match status" value="1"/>
</dbReference>
<feature type="domain" description="GGDEF" evidence="2">
    <location>
        <begin position="348"/>
        <end position="481"/>
    </location>
</feature>
<feature type="domain" description="PAC" evidence="1">
    <location>
        <begin position="266"/>
        <end position="317"/>
    </location>
</feature>
<dbReference type="Pfam" id="PF00990">
    <property type="entry name" value="GGDEF"/>
    <property type="match status" value="1"/>
</dbReference>
<dbReference type="RefSeq" id="WP_261292779.1">
    <property type="nucleotide sequence ID" value="NZ_JANQBK010000001.1"/>
</dbReference>
<dbReference type="InterPro" id="IPR000700">
    <property type="entry name" value="PAS-assoc_C"/>
</dbReference>
<dbReference type="InterPro" id="IPR035965">
    <property type="entry name" value="PAS-like_dom_sf"/>
</dbReference>
<dbReference type="InterPro" id="IPR029016">
    <property type="entry name" value="GAF-like_dom_sf"/>
</dbReference>
<dbReference type="EC" id="2.7.7.65" evidence="3"/>
<dbReference type="InterPro" id="IPR000160">
    <property type="entry name" value="GGDEF_dom"/>
</dbReference>
<accession>A0ABV7SYH4</accession>
<evidence type="ECO:0000313" key="4">
    <source>
        <dbReference type="Proteomes" id="UP001595713"/>
    </source>
</evidence>
<dbReference type="EMBL" id="JBHRXP010000007">
    <property type="protein sequence ID" value="MFC3581361.1"/>
    <property type="molecule type" value="Genomic_DNA"/>
</dbReference>
<dbReference type="SMART" id="SM00267">
    <property type="entry name" value="GGDEF"/>
    <property type="match status" value="1"/>
</dbReference>
<dbReference type="Pfam" id="PF01590">
    <property type="entry name" value="GAF"/>
    <property type="match status" value="1"/>
</dbReference>
<reference evidence="4" key="1">
    <citation type="journal article" date="2019" name="Int. J. Syst. Evol. Microbiol.">
        <title>The Global Catalogue of Microorganisms (GCM) 10K type strain sequencing project: providing services to taxonomists for standard genome sequencing and annotation.</title>
        <authorList>
            <consortium name="The Broad Institute Genomics Platform"/>
            <consortium name="The Broad Institute Genome Sequencing Center for Infectious Disease"/>
            <person name="Wu L."/>
            <person name="Ma J."/>
        </authorList>
    </citation>
    <scope>NUCLEOTIDE SEQUENCE [LARGE SCALE GENOMIC DNA]</scope>
    <source>
        <strain evidence="4">KCTC 42739</strain>
    </source>
</reference>
<dbReference type="SUPFAM" id="SSF55781">
    <property type="entry name" value="GAF domain-like"/>
    <property type="match status" value="1"/>
</dbReference>
<dbReference type="PANTHER" id="PTHR43102">
    <property type="entry name" value="SLR1143 PROTEIN"/>
    <property type="match status" value="1"/>
</dbReference>
<name>A0ABV7SYH4_9SPHN</name>
<dbReference type="InterPro" id="IPR029787">
    <property type="entry name" value="Nucleotide_cyclase"/>
</dbReference>
<dbReference type="PANTHER" id="PTHR43102:SF2">
    <property type="entry name" value="GAF DOMAIN-CONTAINING PROTEIN"/>
    <property type="match status" value="1"/>
</dbReference>
<evidence type="ECO:0000259" key="1">
    <source>
        <dbReference type="PROSITE" id="PS50113"/>
    </source>
</evidence>
<sequence>MNALTTISGSFPTDEDRRLSALHALNLLDSEPEKAFDALVAIAAQRFDCPISLLSLIDRDRQWIKAKSGIEVEQTDRDIAFCDHTIRSDQPFIINDTSKDPRFAGNPFVTGDAHVRFYAGAPIHVSDADGRHAIGALCIIDDKPRSLNDVQITALTHLALIAEALISARGAAQEALSIAESAQEQSRLLRRQERVFGQAERLSKIGSWRLDLRNDEIVWSDGMYRIHEIAPEHKPDLATALDFYPPRDRAMVSTALDRTIETGEMFNVEVDFVTARGRRRRMRSSGELEIEKGKAVALVGVFQDITDTHHIERKLRESASTDEVTQIANRAEFNRVLEAELQAARAGAGLVLVLIDLDDFKTTNDTFGHLAGDDVLRAVGQRLRAPYLKDSFAARLGGDEFALLLSDPDLVATAPAVIERLLEHLKSPVQTATALLQMSGTIGSASPGPGIDTIRELMHAADVALYTAKRTRRGTAHAFTPPRPVTD</sequence>
<dbReference type="PROSITE" id="PS50113">
    <property type="entry name" value="PAC"/>
    <property type="match status" value="1"/>
</dbReference>
<dbReference type="GO" id="GO:0052621">
    <property type="term" value="F:diguanylate cyclase activity"/>
    <property type="evidence" value="ECO:0007669"/>
    <property type="project" value="UniProtKB-EC"/>
</dbReference>
<dbReference type="InterPro" id="IPR013655">
    <property type="entry name" value="PAS_fold_3"/>
</dbReference>
<dbReference type="SUPFAM" id="SSF55785">
    <property type="entry name" value="PYP-like sensor domain (PAS domain)"/>
    <property type="match status" value="1"/>
</dbReference>
<dbReference type="Gene3D" id="3.30.70.270">
    <property type="match status" value="1"/>
</dbReference>
<dbReference type="Pfam" id="PF08447">
    <property type="entry name" value="PAS_3"/>
    <property type="match status" value="1"/>
</dbReference>
<proteinExistence type="predicted"/>
<evidence type="ECO:0000313" key="3">
    <source>
        <dbReference type="EMBL" id="MFC3581361.1"/>
    </source>
</evidence>
<dbReference type="Gene3D" id="3.30.450.40">
    <property type="match status" value="1"/>
</dbReference>